<dbReference type="Proteomes" id="UP000245591">
    <property type="component" value="Unassembled WGS sequence"/>
</dbReference>
<dbReference type="GO" id="GO:0030170">
    <property type="term" value="F:pyridoxal phosphate binding"/>
    <property type="evidence" value="ECO:0007669"/>
    <property type="project" value="InterPro"/>
</dbReference>
<dbReference type="PANTHER" id="PTHR43795:SF39">
    <property type="entry name" value="AMINOTRANSFERASE CLASS I_CLASSII DOMAIN-CONTAINING PROTEIN"/>
    <property type="match status" value="1"/>
</dbReference>
<reference evidence="3 4" key="1">
    <citation type="journal article" date="2018" name="MBio">
        <title>Comparative Genomics Reveals the Core Gene Toolbox for the Fungus-Insect Symbiosis.</title>
        <authorList>
            <person name="Wang Y."/>
            <person name="Stata M."/>
            <person name="Wang W."/>
            <person name="Stajich J.E."/>
            <person name="White M.M."/>
            <person name="Moncalvo J.M."/>
        </authorList>
    </citation>
    <scope>NUCLEOTIDE SEQUENCE [LARGE SCALE GENOMIC DNA]</scope>
    <source>
        <strain evidence="3 4">AUS-126-30</strain>
    </source>
</reference>
<dbReference type="Gene3D" id="3.40.640.10">
    <property type="entry name" value="Type I PLP-dependent aspartate aminotransferase-like (Major domain)"/>
    <property type="match status" value="1"/>
</dbReference>
<keyword evidence="1" id="KW-0663">Pyridoxal phosphate</keyword>
<dbReference type="GO" id="GO:0006520">
    <property type="term" value="P:amino acid metabolic process"/>
    <property type="evidence" value="ECO:0007669"/>
    <property type="project" value="TreeGrafter"/>
</dbReference>
<dbReference type="Pfam" id="PF00155">
    <property type="entry name" value="Aminotran_1_2"/>
    <property type="match status" value="1"/>
</dbReference>
<dbReference type="EMBL" id="MBFU01000526">
    <property type="protein sequence ID" value="PVZ98632.1"/>
    <property type="molecule type" value="Genomic_DNA"/>
</dbReference>
<dbReference type="GO" id="GO:0008483">
    <property type="term" value="F:transaminase activity"/>
    <property type="evidence" value="ECO:0007669"/>
    <property type="project" value="TreeGrafter"/>
</dbReference>
<feature type="domain" description="Aminotransferase class I/classII large" evidence="2">
    <location>
        <begin position="42"/>
        <end position="446"/>
    </location>
</feature>
<proteinExistence type="predicted"/>
<dbReference type="InterPro" id="IPR015421">
    <property type="entry name" value="PyrdxlP-dep_Trfase_major"/>
</dbReference>
<evidence type="ECO:0000313" key="3">
    <source>
        <dbReference type="EMBL" id="PVZ98632.1"/>
    </source>
</evidence>
<dbReference type="PRINTS" id="PR00753">
    <property type="entry name" value="ACCSYNTHASE"/>
</dbReference>
<dbReference type="CDD" id="cd00609">
    <property type="entry name" value="AAT_like"/>
    <property type="match status" value="1"/>
</dbReference>
<gene>
    <name evidence="3" type="ORF">BB558_005364</name>
</gene>
<dbReference type="InterPro" id="IPR015422">
    <property type="entry name" value="PyrdxlP-dep_Trfase_small"/>
</dbReference>
<comment type="caution">
    <text evidence="3">The sequence shown here is derived from an EMBL/GenBank/DDBJ whole genome shotgun (WGS) entry which is preliminary data.</text>
</comment>
<evidence type="ECO:0000313" key="4">
    <source>
        <dbReference type="Proteomes" id="UP000245591"/>
    </source>
</evidence>
<evidence type="ECO:0000259" key="2">
    <source>
        <dbReference type="Pfam" id="PF00155"/>
    </source>
</evidence>
<dbReference type="AlphaFoldDB" id="A0A2U1J0X9"/>
<evidence type="ECO:0000256" key="1">
    <source>
        <dbReference type="ARBA" id="ARBA00022898"/>
    </source>
</evidence>
<dbReference type="SUPFAM" id="SSF53383">
    <property type="entry name" value="PLP-dependent transferases"/>
    <property type="match status" value="1"/>
</dbReference>
<name>A0A2U1J0X9_SMIAN</name>
<dbReference type="InterPro" id="IPR015424">
    <property type="entry name" value="PyrdxlP-dep_Trfase"/>
</dbReference>
<organism evidence="3 4">
    <name type="scientific">Smittium angustum</name>
    <dbReference type="NCBI Taxonomy" id="133377"/>
    <lineage>
        <taxon>Eukaryota</taxon>
        <taxon>Fungi</taxon>
        <taxon>Fungi incertae sedis</taxon>
        <taxon>Zoopagomycota</taxon>
        <taxon>Kickxellomycotina</taxon>
        <taxon>Harpellomycetes</taxon>
        <taxon>Harpellales</taxon>
        <taxon>Legeriomycetaceae</taxon>
        <taxon>Smittium</taxon>
    </lineage>
</organism>
<dbReference type="Gene3D" id="3.90.1150.10">
    <property type="entry name" value="Aspartate Aminotransferase, domain 1"/>
    <property type="match status" value="1"/>
</dbReference>
<sequence length="467" mass="52268">MSGEHLLSKLAIKNTSGDLEAFLAIKSAMKDQYDELTNPSGVLNLGVAVNKLQEEVILKKLNSVNQVVKEDLEYFDPTGTLPFREAIADIFNRHFNVHKQVESDQIMVVNGVTSGIDVVTSVLCDPGDAILISEPYYSAFITDVSLRAQAEVHGVQVPLEEIQLPSQVTYYEQKLKELTSKGIKTKMIIICNPHNPTGKCYSRKAIEALLRFASENQLFVLMDEIYALSVYRGKDVSSAGTVESSDDVLFPFESVLSWSNLEEFIDPSLVVIVHGLSKDFCMNGFRIGWIVSPWNKNFMEAVSVTSVFSYQASLVNSMMAKVLGDREFIDGFINLVSTNLLDAYNKTTSYLKQNNIPYTPAQAGHFLWINIKEPLLTWKNNNLKPGEARLTSTDQLTFDDEYAMWLDTVNRGRIYITAGVNFKASEPGWARIIFAQPWDQLKVGLDRLLAFITSSEPQSPKTTKSNL</sequence>
<accession>A0A2U1J0X9</accession>
<protein>
    <recommendedName>
        <fullName evidence="2">Aminotransferase class I/classII large domain-containing protein</fullName>
    </recommendedName>
</protein>
<dbReference type="InterPro" id="IPR004839">
    <property type="entry name" value="Aminotransferase_I/II_large"/>
</dbReference>
<dbReference type="PANTHER" id="PTHR43795">
    <property type="entry name" value="BIFUNCTIONAL ASPARTATE AMINOTRANSFERASE AND GLUTAMATE/ASPARTATE-PREPHENATE AMINOTRANSFERASE-RELATED"/>
    <property type="match status" value="1"/>
</dbReference>
<keyword evidence="4" id="KW-1185">Reference proteome</keyword>
<dbReference type="InterPro" id="IPR050478">
    <property type="entry name" value="Ethylene_sulfur-biosynth"/>
</dbReference>